<evidence type="ECO:0000256" key="1">
    <source>
        <dbReference type="ARBA" id="ARBA00022527"/>
    </source>
</evidence>
<keyword evidence="3 6" id="KW-0547">Nucleotide-binding</keyword>
<dbReference type="SUPFAM" id="SSF56112">
    <property type="entry name" value="Protein kinase-like (PK-like)"/>
    <property type="match status" value="1"/>
</dbReference>
<evidence type="ECO:0000256" key="5">
    <source>
        <dbReference type="ARBA" id="ARBA00022840"/>
    </source>
</evidence>
<dbReference type="PROSITE" id="PS00108">
    <property type="entry name" value="PROTEIN_KINASE_ST"/>
    <property type="match status" value="1"/>
</dbReference>
<dbReference type="GO" id="GO:0005524">
    <property type="term" value="F:ATP binding"/>
    <property type="evidence" value="ECO:0007669"/>
    <property type="project" value="UniProtKB-UniRule"/>
</dbReference>
<evidence type="ECO:0000313" key="10">
    <source>
        <dbReference type="EMBL" id="RUS78468.1"/>
    </source>
</evidence>
<keyword evidence="11" id="KW-1185">Reference proteome</keyword>
<accession>A0A433TA92</accession>
<comment type="similarity">
    <text evidence="7">Belongs to the protein kinase superfamily.</text>
</comment>
<evidence type="ECO:0000259" key="9">
    <source>
        <dbReference type="PROSITE" id="PS50011"/>
    </source>
</evidence>
<dbReference type="FunFam" id="1.10.510.10:FF:000255">
    <property type="entry name" value="Calcium/calmodulin-dependent protein kinase type IV"/>
    <property type="match status" value="1"/>
</dbReference>
<dbReference type="InterPro" id="IPR011009">
    <property type="entry name" value="Kinase-like_dom_sf"/>
</dbReference>
<proteinExistence type="inferred from homology"/>
<dbReference type="PROSITE" id="PS00107">
    <property type="entry name" value="PROTEIN_KINASE_ATP"/>
    <property type="match status" value="1"/>
</dbReference>
<feature type="binding site" evidence="6">
    <location>
        <position position="52"/>
    </location>
    <ligand>
        <name>ATP</name>
        <dbReference type="ChEBI" id="CHEBI:30616"/>
    </ligand>
</feature>
<protein>
    <recommendedName>
        <fullName evidence="9">Protein kinase domain-containing protein</fullName>
    </recommendedName>
</protein>
<evidence type="ECO:0000256" key="2">
    <source>
        <dbReference type="ARBA" id="ARBA00022679"/>
    </source>
</evidence>
<dbReference type="Gene3D" id="1.10.510.10">
    <property type="entry name" value="Transferase(Phosphotransferase) domain 1"/>
    <property type="match status" value="1"/>
</dbReference>
<reference evidence="10 11" key="1">
    <citation type="submission" date="2019-01" db="EMBL/GenBank/DDBJ databases">
        <title>A draft genome assembly of the solar-powered sea slug Elysia chlorotica.</title>
        <authorList>
            <person name="Cai H."/>
            <person name="Li Q."/>
            <person name="Fang X."/>
            <person name="Li J."/>
            <person name="Curtis N.E."/>
            <person name="Altenburger A."/>
            <person name="Shibata T."/>
            <person name="Feng M."/>
            <person name="Maeda T."/>
            <person name="Schwartz J.A."/>
            <person name="Shigenobu S."/>
            <person name="Lundholm N."/>
            <person name="Nishiyama T."/>
            <person name="Yang H."/>
            <person name="Hasebe M."/>
            <person name="Li S."/>
            <person name="Pierce S.K."/>
            <person name="Wang J."/>
        </authorList>
    </citation>
    <scope>NUCLEOTIDE SEQUENCE [LARGE SCALE GENOMIC DNA]</scope>
    <source>
        <strain evidence="10">EC2010</strain>
        <tissue evidence="10">Whole organism of an adult</tissue>
    </source>
</reference>
<evidence type="ECO:0000313" key="11">
    <source>
        <dbReference type="Proteomes" id="UP000271974"/>
    </source>
</evidence>
<evidence type="ECO:0000256" key="6">
    <source>
        <dbReference type="PROSITE-ProRule" id="PRU10141"/>
    </source>
</evidence>
<comment type="caution">
    <text evidence="10">The sequence shown here is derived from an EMBL/GenBank/DDBJ whole genome shotgun (WGS) entry which is preliminary data.</text>
</comment>
<dbReference type="FunFam" id="3.30.200.20:FF:000315">
    <property type="entry name" value="Calcium-dependent protein kinase 3"/>
    <property type="match status" value="1"/>
</dbReference>
<dbReference type="EMBL" id="RQTK01000507">
    <property type="protein sequence ID" value="RUS78468.1"/>
    <property type="molecule type" value="Genomic_DNA"/>
</dbReference>
<dbReference type="Gene3D" id="6.10.140.620">
    <property type="match status" value="1"/>
</dbReference>
<dbReference type="OrthoDB" id="40902at2759"/>
<dbReference type="Proteomes" id="UP000271974">
    <property type="component" value="Unassembled WGS sequence"/>
</dbReference>
<dbReference type="SMART" id="SM00220">
    <property type="entry name" value="S_TKc"/>
    <property type="match status" value="1"/>
</dbReference>
<sequence>MPQSTQAYWIAESIKDRAFEDHYDLGKELGRGATATVYKCTLKGTDQAWAVKIMDKSMENKTVMTEVGILLRLDHPNIVRMREVYESLDNVYIVLELVTGSDLFERIVTQQYYSEEQAAQAVKDIITATEYLHNHDVVHRDLKPENILYENLSQDSRLKLADFGLSTIVSNKVALVTVCGTPAYCAPEVLKGQCYNRQCDMWSIGVIAYILLCGYEPFFAENDAAMFKKILKGEFVFDEPWWNDVSDNAKDLVRKLLVVNPNKRLTPTAALKHVWVTGMANKKTHKGDTLEKIKEFNARRKLKFATDALMAVACATKKMPLLEMLSQNAALDTSQDEEQAQDPGQQPEQMEVN</sequence>
<evidence type="ECO:0000256" key="7">
    <source>
        <dbReference type="RuleBase" id="RU000304"/>
    </source>
</evidence>
<dbReference type="PROSITE" id="PS50011">
    <property type="entry name" value="PROTEIN_KINASE_DOM"/>
    <property type="match status" value="1"/>
</dbReference>
<dbReference type="Pfam" id="PF00069">
    <property type="entry name" value="Pkinase"/>
    <property type="match status" value="1"/>
</dbReference>
<dbReference type="Gene3D" id="3.30.200.20">
    <property type="entry name" value="Phosphorylase Kinase, domain 1"/>
    <property type="match status" value="1"/>
</dbReference>
<keyword evidence="5 6" id="KW-0067">ATP-binding</keyword>
<dbReference type="InterPro" id="IPR000719">
    <property type="entry name" value="Prot_kinase_dom"/>
</dbReference>
<dbReference type="InterPro" id="IPR008271">
    <property type="entry name" value="Ser/Thr_kinase_AS"/>
</dbReference>
<name>A0A433TA92_ELYCH</name>
<evidence type="ECO:0000256" key="4">
    <source>
        <dbReference type="ARBA" id="ARBA00022777"/>
    </source>
</evidence>
<dbReference type="STRING" id="188477.A0A433TA92"/>
<feature type="region of interest" description="Disordered" evidence="8">
    <location>
        <begin position="330"/>
        <end position="353"/>
    </location>
</feature>
<dbReference type="AlphaFoldDB" id="A0A433TA92"/>
<keyword evidence="1 7" id="KW-0723">Serine/threonine-protein kinase</keyword>
<evidence type="ECO:0000256" key="8">
    <source>
        <dbReference type="SAM" id="MobiDB-lite"/>
    </source>
</evidence>
<dbReference type="PANTHER" id="PTHR24347">
    <property type="entry name" value="SERINE/THREONINE-PROTEIN KINASE"/>
    <property type="match status" value="1"/>
</dbReference>
<keyword evidence="2" id="KW-0808">Transferase</keyword>
<organism evidence="10 11">
    <name type="scientific">Elysia chlorotica</name>
    <name type="common">Eastern emerald elysia</name>
    <name type="synonym">Sea slug</name>
    <dbReference type="NCBI Taxonomy" id="188477"/>
    <lineage>
        <taxon>Eukaryota</taxon>
        <taxon>Metazoa</taxon>
        <taxon>Spiralia</taxon>
        <taxon>Lophotrochozoa</taxon>
        <taxon>Mollusca</taxon>
        <taxon>Gastropoda</taxon>
        <taxon>Heterobranchia</taxon>
        <taxon>Euthyneura</taxon>
        <taxon>Panpulmonata</taxon>
        <taxon>Sacoglossa</taxon>
        <taxon>Placobranchoidea</taxon>
        <taxon>Plakobranchidae</taxon>
        <taxon>Elysia</taxon>
    </lineage>
</organism>
<keyword evidence="4" id="KW-0418">Kinase</keyword>
<feature type="compositionally biased region" description="Polar residues" evidence="8">
    <location>
        <begin position="342"/>
        <end position="353"/>
    </location>
</feature>
<gene>
    <name evidence="10" type="ORF">EGW08_013756</name>
</gene>
<feature type="domain" description="Protein kinase" evidence="9">
    <location>
        <begin position="23"/>
        <end position="276"/>
    </location>
</feature>
<dbReference type="GO" id="GO:0004674">
    <property type="term" value="F:protein serine/threonine kinase activity"/>
    <property type="evidence" value="ECO:0007669"/>
    <property type="project" value="UniProtKB-KW"/>
</dbReference>
<evidence type="ECO:0000256" key="3">
    <source>
        <dbReference type="ARBA" id="ARBA00022741"/>
    </source>
</evidence>
<dbReference type="InterPro" id="IPR017441">
    <property type="entry name" value="Protein_kinase_ATP_BS"/>
</dbReference>